<feature type="compositionally biased region" description="Pro residues" evidence="1">
    <location>
        <begin position="809"/>
        <end position="820"/>
    </location>
</feature>
<feature type="region of interest" description="Disordered" evidence="1">
    <location>
        <begin position="1629"/>
        <end position="1655"/>
    </location>
</feature>
<feature type="region of interest" description="Disordered" evidence="1">
    <location>
        <begin position="623"/>
        <end position="675"/>
    </location>
</feature>
<sequence>MRTISLVNRIKWEVGETVNPRAIVVGDLTNDQNNELIVGTTQGRLLIYRGQGSSYAVPGAARHPEFLQPSPRPWAVYPMLGIVTVVTVGDIRARGHNSLVVLCSSGELYIFDHPWGAGEVVKSHGALSDRPSTLPTGEAGSTDPVIVKPPGWRTTLPQLATANSPERHLPTILPADRLHGPLITDEAVPRSRPPTRDSDTQPPGHQTGPGSWTPSVAGGSSAGYSLQDRRGSVAARSTSAISTASRHASPTDPEPPPPLATAPAGESGSLRPDEGVRSWFQKNKGSGRLHFPPSRSPKAPLSPISEAPAPLSSFTADHQHHHPPPPATDVWGPPDTPHQIQHYSSKFSVAYNIDQILIADYDQDGGNEIIMAGTDGFLYAYALFTETEESLVTTPHVGSAGATSGGPLAPTTAATSTASARRSTRSSVRPGSQPAPGSAGASLARHTPPSKGPLNSRNGTPTAVATLSSVAAAGVSPYGLGSSSGQGASRGLPVARQRRPSQPNRPGIAAVTREPPGPPPLQRRPATASGSPTVSLAEQLEEAINDSPAAGVYRGSRSGSNRSSYAPIGAPDFSPSHIMDDGTPTPGSTTHRTSEGVELDPGRPVSYRDDRYADLHRLDEVLRSGGLHGSPAGSSHRRGPTSVPGQLPLTAANRRPSGHPTRVIRQTQPNNGRQTSDRLCLKMRWRFEQSITSLSFLPYHPVLRESFLIVCQPGGVCTFINKLGIMLFTVGFPSLPPSVSRVPSSNASYGASPTEAGSRPPFNPAAKGSSRYPGIISAVSSPSQSPLRFAHSPSQSVPELSLDGHLAPPTRPDPSDPTRPPLSRRPSGDGRRSEIATVVAAAAAATTRPSPTTGNHLRHKSHDRATGDLIFPSTTAASLLTQGLSAVAPAEVVAGVACTAADNQGVAVVRMDGMVYLLDPRLLDLSAVPGYQPHLRNFGWPLLAEHSGPPSRLSGSGHPTLGSMTGPRAVHGPIGTATSPLARLNSDPDESGLPAHSRISSMEYTVGTPWSDGGLNTPLETGLPSLPAPEPSAPATAANSTTRHVSEPILPSHPSPLLAASQPCRVEHYSPRARSGQLLSLPLTADPLDGPLRSGDQIFALQLLPIPVDNVAATLHYLTHRRVRFSPGHAAVAASATFRMAKGGYYPTSPVLTSMTYPHDDAGCNSDSQAYLYPIPRNFVFRQPRPALNPRAATAITAASAGRSLSRKSSFASQTGRRFESAHQQLEMIRAGTTAPTTTITTHVTLPTSSRSPLPSGPPSSELVGTMPYMGLGDYETAGTKGTASATGASVPPKRSRTYSSLNTFRHSTANLAGLGSTSRRPASPAPSATFGDLPGLHVGSRASIAGPVATTVVAAGSTSRSSSGNYASLNTSLHDLHNPPVHSTTVESSEVDVFPPPASLPMGPSVTCPPLPLALPTTATGSANRPVKATPTPTASPFPRRKGRALTYSAEPLTESVRPALPTMGLAPALRRNHTTAGDTYHDPPSLARSMGFSGPNSPATEPTPPLFQPVGTGARPARPFRVASMAPETPLGMHTVHVTSHSVGGYQRGASSYVPPASFLRPHTAHYGPAGHGDHSGGGSGGDSYHSSFNSTPMLLSPMLHAAGPGAVDSPGLAAALAEAHAGGTLYRSSTQDRGTGSPYAGSTATAGNGTGSASPRALLVATTGNGVTSIVNPVTKETVQFRFPRRTVAFTAGCYALERDRNVPCLFYVDDNESIYMYYDVHIGRAPVPNLAETLQPELSAHPDALAYAIQTQNSPLLYSPALLPSTVPGTPKLAAQVTTTTQASADQSPKSTRSSRYPPLPPIDTSVSRQSSVGHLPTVNEATAGPQDTHKAGRNLLNFSQMAKLIHDCLHVS</sequence>
<feature type="region of interest" description="Disordered" evidence="1">
    <location>
        <begin position="739"/>
        <end position="864"/>
    </location>
</feature>
<dbReference type="GO" id="GO:0032006">
    <property type="term" value="P:regulation of TOR signaling"/>
    <property type="evidence" value="ECO:0007669"/>
    <property type="project" value="TreeGrafter"/>
</dbReference>
<feature type="region of interest" description="Disordered" evidence="1">
    <location>
        <begin position="1566"/>
        <end position="1588"/>
    </location>
</feature>
<comment type="caution">
    <text evidence="2">The sequence shown here is derived from an EMBL/GenBank/DDBJ whole genome shotgun (WGS) entry which is preliminary data.</text>
</comment>
<evidence type="ECO:0000256" key="1">
    <source>
        <dbReference type="SAM" id="MobiDB-lite"/>
    </source>
</evidence>
<feature type="compositionally biased region" description="Low complexity" evidence="1">
    <location>
        <begin position="1317"/>
        <end position="1330"/>
    </location>
</feature>
<dbReference type="PANTHER" id="PTHR16317">
    <property type="entry name" value="INTEGRIN ALPHA REPEAT DOMAIN-CONTAINING"/>
    <property type="match status" value="1"/>
</dbReference>
<protein>
    <submittedName>
        <fullName evidence="2">Uncharacterized protein</fullName>
    </submittedName>
</protein>
<feature type="compositionally biased region" description="Low complexity" evidence="1">
    <location>
        <begin position="1643"/>
        <end position="1655"/>
    </location>
</feature>
<feature type="region of interest" description="Disordered" evidence="1">
    <location>
        <begin position="1311"/>
        <end position="1331"/>
    </location>
</feature>
<feature type="region of interest" description="Disordered" evidence="1">
    <location>
        <begin position="1011"/>
        <end position="1047"/>
    </location>
</feature>
<feature type="region of interest" description="Disordered" evidence="1">
    <location>
        <begin position="1420"/>
        <end position="1442"/>
    </location>
</feature>
<feature type="compositionally biased region" description="Polar residues" evidence="1">
    <location>
        <begin position="200"/>
        <end position="214"/>
    </location>
</feature>
<feature type="compositionally biased region" description="Polar residues" evidence="1">
    <location>
        <begin position="155"/>
        <end position="164"/>
    </location>
</feature>
<accession>A0A9W8E2Y1</accession>
<dbReference type="EMBL" id="JANBPT010000008">
    <property type="protein sequence ID" value="KAJ1930398.1"/>
    <property type="molecule type" value="Genomic_DNA"/>
</dbReference>
<dbReference type="Pfam" id="PF15907">
    <property type="entry name" value="Itfg2"/>
    <property type="match status" value="1"/>
</dbReference>
<feature type="region of interest" description="Disordered" evidence="1">
    <location>
        <begin position="1779"/>
        <end position="1816"/>
    </location>
</feature>
<feature type="compositionally biased region" description="Low complexity" evidence="1">
    <location>
        <begin position="1779"/>
        <end position="1791"/>
    </location>
</feature>
<feature type="compositionally biased region" description="Low complexity" evidence="1">
    <location>
        <begin position="1033"/>
        <end position="1042"/>
    </location>
</feature>
<dbReference type="SUPFAM" id="SSF69318">
    <property type="entry name" value="Integrin alpha N-terminal domain"/>
    <property type="match status" value="1"/>
</dbReference>
<keyword evidence="3" id="KW-1185">Reference proteome</keyword>
<feature type="compositionally biased region" description="Low complexity" evidence="1">
    <location>
        <begin position="234"/>
        <end position="251"/>
    </location>
</feature>
<organism evidence="2 3">
    <name type="scientific">Tieghemiomyces parasiticus</name>
    <dbReference type="NCBI Taxonomy" id="78921"/>
    <lineage>
        <taxon>Eukaryota</taxon>
        <taxon>Fungi</taxon>
        <taxon>Fungi incertae sedis</taxon>
        <taxon>Zoopagomycota</taxon>
        <taxon>Kickxellomycotina</taxon>
        <taxon>Dimargaritomycetes</taxon>
        <taxon>Dimargaritales</taxon>
        <taxon>Dimargaritaceae</taxon>
        <taxon>Tieghemiomyces</taxon>
    </lineage>
</organism>
<feature type="compositionally biased region" description="Low complexity" evidence="1">
    <location>
        <begin position="398"/>
        <end position="427"/>
    </location>
</feature>
<feature type="compositionally biased region" description="Polar residues" evidence="1">
    <location>
        <begin position="664"/>
        <end position="674"/>
    </location>
</feature>
<feature type="compositionally biased region" description="Low complexity" evidence="1">
    <location>
        <begin position="554"/>
        <end position="564"/>
    </location>
</feature>
<dbReference type="PANTHER" id="PTHR16317:SF1">
    <property type="entry name" value="KICSTOR COMPLEX PROTEIN ITFG2"/>
    <property type="match status" value="1"/>
</dbReference>
<evidence type="ECO:0000313" key="3">
    <source>
        <dbReference type="Proteomes" id="UP001150569"/>
    </source>
</evidence>
<gene>
    <name evidence="2" type="ORF">IWQ60_000335</name>
</gene>
<feature type="compositionally biased region" description="Polar residues" evidence="1">
    <location>
        <begin position="778"/>
        <end position="798"/>
    </location>
</feature>
<feature type="region of interest" description="Disordered" evidence="1">
    <location>
        <begin position="395"/>
        <end position="461"/>
    </location>
</feature>
<dbReference type="OrthoDB" id="9996127at2759"/>
<reference evidence="2" key="1">
    <citation type="submission" date="2022-07" db="EMBL/GenBank/DDBJ databases">
        <title>Phylogenomic reconstructions and comparative analyses of Kickxellomycotina fungi.</title>
        <authorList>
            <person name="Reynolds N.K."/>
            <person name="Stajich J.E."/>
            <person name="Barry K."/>
            <person name="Grigoriev I.V."/>
            <person name="Crous P."/>
            <person name="Smith M.E."/>
        </authorList>
    </citation>
    <scope>NUCLEOTIDE SEQUENCE</scope>
    <source>
        <strain evidence="2">RSA 861</strain>
    </source>
</reference>
<name>A0A9W8E2Y1_9FUNG</name>
<dbReference type="InterPro" id="IPR031793">
    <property type="entry name" value="KICSTOR_ITFG2"/>
</dbReference>
<feature type="compositionally biased region" description="Low complexity" evidence="1">
    <location>
        <begin position="836"/>
        <end position="847"/>
    </location>
</feature>
<feature type="region of interest" description="Disordered" evidence="1">
    <location>
        <begin position="125"/>
        <end position="338"/>
    </location>
</feature>
<dbReference type="InterPro" id="IPR028994">
    <property type="entry name" value="Integrin_alpha_N"/>
</dbReference>
<dbReference type="Proteomes" id="UP001150569">
    <property type="component" value="Unassembled WGS sequence"/>
</dbReference>
<evidence type="ECO:0000313" key="2">
    <source>
        <dbReference type="EMBL" id="KAJ1930398.1"/>
    </source>
</evidence>
<feature type="region of interest" description="Disordered" evidence="1">
    <location>
        <begin position="479"/>
        <end position="606"/>
    </location>
</feature>
<proteinExistence type="predicted"/>